<keyword evidence="8" id="KW-0460">Magnesium</keyword>
<reference evidence="13 14" key="1">
    <citation type="submission" date="2018-08" db="EMBL/GenBank/DDBJ databases">
        <title>Aphanomyces genome sequencing and annotation.</title>
        <authorList>
            <person name="Minardi D."/>
            <person name="Oidtmann B."/>
            <person name="Van Der Giezen M."/>
            <person name="Studholme D.J."/>
        </authorList>
    </citation>
    <scope>NUCLEOTIDE SEQUENCE [LARGE SCALE GENOMIC DNA]</scope>
    <source>
        <strain evidence="13 14">Kv</strain>
    </source>
</reference>
<comment type="subcellular location">
    <subcellularLocation>
        <location evidence="1">Nucleus</location>
    </subcellularLocation>
</comment>
<evidence type="ECO:0000256" key="6">
    <source>
        <dbReference type="ARBA" id="ARBA00022723"/>
    </source>
</evidence>
<comment type="similarity">
    <text evidence="2 11">Belongs to the RNA polymerase beta' chain family.</text>
</comment>
<evidence type="ECO:0000313" key="13">
    <source>
        <dbReference type="EMBL" id="RHY23460.1"/>
    </source>
</evidence>
<dbReference type="InterPro" id="IPR042102">
    <property type="entry name" value="RNA_pol_Rpb1_3_sf"/>
</dbReference>
<dbReference type="AlphaFoldDB" id="A0A397BSX7"/>
<dbReference type="Pfam" id="PF05000">
    <property type="entry name" value="RNA_pol_Rpb1_4"/>
    <property type="match status" value="1"/>
</dbReference>
<dbReference type="InterPro" id="IPR007066">
    <property type="entry name" value="RNA_pol_Rpb1_3"/>
</dbReference>
<keyword evidence="4 11" id="KW-0808">Transferase</keyword>
<keyword evidence="6" id="KW-0479">Metal-binding</keyword>
<dbReference type="InterPro" id="IPR007080">
    <property type="entry name" value="RNA_pol_Rpb1_1"/>
</dbReference>
<dbReference type="GO" id="GO:0003899">
    <property type="term" value="F:DNA-directed RNA polymerase activity"/>
    <property type="evidence" value="ECO:0007669"/>
    <property type="project" value="UniProtKB-EC"/>
</dbReference>
<evidence type="ECO:0000256" key="5">
    <source>
        <dbReference type="ARBA" id="ARBA00022695"/>
    </source>
</evidence>
<dbReference type="FunFam" id="1.10.132.30:FF:000001">
    <property type="entry name" value="DNA-directed RNA polymerase subunit"/>
    <property type="match status" value="1"/>
</dbReference>
<dbReference type="InterPro" id="IPR007083">
    <property type="entry name" value="RNA_pol_Rpb1_4"/>
</dbReference>
<evidence type="ECO:0000256" key="1">
    <source>
        <dbReference type="ARBA" id="ARBA00004123"/>
    </source>
</evidence>
<dbReference type="InterPro" id="IPR035697">
    <property type="entry name" value="RNAP_III_RPC1_N"/>
</dbReference>
<keyword evidence="7" id="KW-0862">Zinc</keyword>
<dbReference type="Gene3D" id="4.10.860.120">
    <property type="entry name" value="RNA polymerase II, clamp domain"/>
    <property type="match status" value="1"/>
</dbReference>
<evidence type="ECO:0000256" key="7">
    <source>
        <dbReference type="ARBA" id="ARBA00022833"/>
    </source>
</evidence>
<dbReference type="InterPro" id="IPR006592">
    <property type="entry name" value="RNA_pol_N"/>
</dbReference>
<comment type="caution">
    <text evidence="13">The sequence shown here is derived from an EMBL/GenBank/DDBJ whole genome shotgun (WGS) entry which is preliminary data.</text>
</comment>
<protein>
    <recommendedName>
        <fullName evidence="11">DNA-directed RNA polymerase subunit</fullName>
        <ecNumber evidence="11">2.7.7.6</ecNumber>
    </recommendedName>
</protein>
<evidence type="ECO:0000256" key="4">
    <source>
        <dbReference type="ARBA" id="ARBA00022679"/>
    </source>
</evidence>
<dbReference type="SUPFAM" id="SSF64484">
    <property type="entry name" value="beta and beta-prime subunits of DNA dependent RNA-polymerase"/>
    <property type="match status" value="1"/>
</dbReference>
<dbReference type="PANTHER" id="PTHR48446:SF1">
    <property type="entry name" value="DNA-DIRECTED RNA POLYMERASE SUBUNIT BETA' N-TERMINAL SECTION"/>
    <property type="match status" value="1"/>
</dbReference>
<dbReference type="InterPro" id="IPR044893">
    <property type="entry name" value="RNA_pol_Rpb1_clamp_domain"/>
</dbReference>
<proteinExistence type="inferred from homology"/>
<dbReference type="EC" id="2.7.7.6" evidence="11"/>
<dbReference type="SMART" id="SM00663">
    <property type="entry name" value="RPOLA_N"/>
    <property type="match status" value="1"/>
</dbReference>
<dbReference type="GO" id="GO:0046872">
    <property type="term" value="F:metal ion binding"/>
    <property type="evidence" value="ECO:0007669"/>
    <property type="project" value="UniProtKB-KW"/>
</dbReference>
<sequence length="827" mass="92043">MPTREPAPNGVLDKRLGVSNKSDDCETCHQKLTDCVGHFGYSTNASPPVIIMSSSSRRRYIQLELPVFHIGYIKATIEILQNICKSCSRVLLGGDVRESFLRRMKDPTADALKKINTRKRISLLCKKVVRCPHCDAINGTVRKIASPTLKIIHEKFRAKSAHDMRTVFVAQFAQAQAANSDLTNALLSKAQEDLSPVVVQELFERIPDQDCALLWLNAFAGRPEKLVMNAMLVPPVCIRPSVAMDVGSGSNEDDLTVKLQEIIQVNFALKAALQKGATLKMVMEDWDFLQIQVAQFMNGDTPGLTKLQGAPKPIRGLCQRLKVTRYNIAKLRQRVINGPAVHPGANSIRIEGQKYTKNLMYGDRASLADDLKEGDVVERHMEDDDIVLFNRQPSLHKMSIMSHRAKVLQWRTFRFNECVCSPYNADFDGDEMNMHLPQTEEARAEAATLMCVPNNLITSRNGEPLVAATQDFLTASYLLTQKNIFFNREQFCQVLTLMGDGIDDIELPEAAIVCPIRLWTGKQVISLLVRPNRRCPVKVNFELKERNYTTNLSMCYKDGYVVFRNSELLSGNLCKKTLGDGSKKGLFYVLIRDHGSAEAARCMNRLAKLCARWLGNFKGNDYVLVVLQTDMVLLADMWRFSIGIDDVTPSNDLNEKKATLLNNGYDRANDTIEQYRRGKLELKPGCNALESLESELNGLLGKLRETAGAECMRSLPFHNNPRIMAECGSKGSALNISQMVACVGQQSVGGKRAPEGFVNRTLPHFLPYALHAAAKGFVSNSFYSGLTATEFFFHTMGGREGLVDTAVKTAETGTNITLDSLIVQLCG</sequence>
<keyword evidence="9 11" id="KW-0804">Transcription</keyword>
<dbReference type="CDD" id="cd02583">
    <property type="entry name" value="RNAP_III_RPC1_N"/>
    <property type="match status" value="1"/>
</dbReference>
<keyword evidence="3 11" id="KW-0240">DNA-directed RNA polymerase</keyword>
<comment type="function">
    <text evidence="11">DNA-dependent RNA polymerase catalyzes the transcription of DNA into RNA using the four ribonucleoside triphosphates as substrates.</text>
</comment>
<dbReference type="EMBL" id="QUSZ01002101">
    <property type="protein sequence ID" value="RHY23460.1"/>
    <property type="molecule type" value="Genomic_DNA"/>
</dbReference>
<evidence type="ECO:0000313" key="14">
    <source>
        <dbReference type="Proteomes" id="UP000265427"/>
    </source>
</evidence>
<gene>
    <name evidence="13" type="ORF">DYB36_007150</name>
</gene>
<dbReference type="Gene3D" id="1.10.132.30">
    <property type="match status" value="1"/>
</dbReference>
<dbReference type="Proteomes" id="UP000265427">
    <property type="component" value="Unassembled WGS sequence"/>
</dbReference>
<dbReference type="InterPro" id="IPR015700">
    <property type="entry name" value="RPC1"/>
</dbReference>
<keyword evidence="10" id="KW-0539">Nucleus</keyword>
<dbReference type="Gene3D" id="2.40.40.20">
    <property type="match status" value="1"/>
</dbReference>
<feature type="domain" description="RNA polymerase N-terminal" evidence="12">
    <location>
        <begin position="224"/>
        <end position="480"/>
    </location>
</feature>
<dbReference type="PANTHER" id="PTHR48446">
    <property type="entry name" value="DNA-DIRECTED RNA POLYMERASE SUBUNIT BETA' N-TERMINAL SECTION"/>
    <property type="match status" value="1"/>
</dbReference>
<name>A0A397BSX7_APHAT</name>
<organism evidence="13 14">
    <name type="scientific">Aphanomyces astaci</name>
    <name type="common">Crayfish plague agent</name>
    <dbReference type="NCBI Taxonomy" id="112090"/>
    <lineage>
        <taxon>Eukaryota</taxon>
        <taxon>Sar</taxon>
        <taxon>Stramenopiles</taxon>
        <taxon>Oomycota</taxon>
        <taxon>Saprolegniomycetes</taxon>
        <taxon>Saprolegniales</taxon>
        <taxon>Verrucalvaceae</taxon>
        <taxon>Aphanomyces</taxon>
    </lineage>
</organism>
<evidence type="ECO:0000256" key="2">
    <source>
        <dbReference type="ARBA" id="ARBA00006460"/>
    </source>
</evidence>
<dbReference type="GO" id="GO:0000428">
    <property type="term" value="C:DNA-directed RNA polymerase complex"/>
    <property type="evidence" value="ECO:0007669"/>
    <property type="project" value="UniProtKB-KW"/>
</dbReference>
<evidence type="ECO:0000256" key="8">
    <source>
        <dbReference type="ARBA" id="ARBA00022842"/>
    </source>
</evidence>
<evidence type="ECO:0000256" key="11">
    <source>
        <dbReference type="RuleBase" id="RU004279"/>
    </source>
</evidence>
<evidence type="ECO:0000259" key="12">
    <source>
        <dbReference type="SMART" id="SM00663"/>
    </source>
</evidence>
<evidence type="ECO:0000256" key="9">
    <source>
        <dbReference type="ARBA" id="ARBA00023163"/>
    </source>
</evidence>
<dbReference type="GO" id="GO:0003677">
    <property type="term" value="F:DNA binding"/>
    <property type="evidence" value="ECO:0007669"/>
    <property type="project" value="InterPro"/>
</dbReference>
<dbReference type="InterPro" id="IPR038120">
    <property type="entry name" value="Rpb1_funnel_sf"/>
</dbReference>
<accession>A0A397BSX7</accession>
<dbReference type="GO" id="GO:0005634">
    <property type="term" value="C:nucleus"/>
    <property type="evidence" value="ECO:0007669"/>
    <property type="project" value="UniProtKB-SubCell"/>
</dbReference>
<dbReference type="Pfam" id="PF04998">
    <property type="entry name" value="RNA_pol_Rpb1_5"/>
    <property type="match status" value="1"/>
</dbReference>
<dbReference type="InterPro" id="IPR007081">
    <property type="entry name" value="RNA_pol_Rpb1_5"/>
</dbReference>
<dbReference type="GO" id="GO:0006351">
    <property type="term" value="P:DNA-templated transcription"/>
    <property type="evidence" value="ECO:0007669"/>
    <property type="project" value="InterPro"/>
</dbReference>
<evidence type="ECO:0000256" key="3">
    <source>
        <dbReference type="ARBA" id="ARBA00022478"/>
    </source>
</evidence>
<dbReference type="Pfam" id="PF04997">
    <property type="entry name" value="RNA_pol_Rpb1_1"/>
    <property type="match status" value="1"/>
</dbReference>
<dbReference type="Gene3D" id="3.30.1490.180">
    <property type="entry name" value="RNA polymerase ii"/>
    <property type="match status" value="1"/>
</dbReference>
<dbReference type="FunFam" id="2.40.40.20:FF:000019">
    <property type="entry name" value="DNA-directed RNA polymerase II subunit RPB1"/>
    <property type="match status" value="1"/>
</dbReference>
<comment type="catalytic activity">
    <reaction evidence="11">
        <text>RNA(n) + a ribonucleoside 5'-triphosphate = RNA(n+1) + diphosphate</text>
        <dbReference type="Rhea" id="RHEA:21248"/>
        <dbReference type="Rhea" id="RHEA-COMP:14527"/>
        <dbReference type="Rhea" id="RHEA-COMP:17342"/>
        <dbReference type="ChEBI" id="CHEBI:33019"/>
        <dbReference type="ChEBI" id="CHEBI:61557"/>
        <dbReference type="ChEBI" id="CHEBI:140395"/>
        <dbReference type="EC" id="2.7.7.6"/>
    </reaction>
</comment>
<dbReference type="Gene3D" id="1.10.274.100">
    <property type="entry name" value="RNA polymerase Rpb1, domain 3"/>
    <property type="match status" value="1"/>
</dbReference>
<dbReference type="VEuPathDB" id="FungiDB:H257_08583"/>
<dbReference type="Gene3D" id="6.10.250.2940">
    <property type="match status" value="1"/>
</dbReference>
<keyword evidence="5 11" id="KW-0548">Nucleotidyltransferase</keyword>
<evidence type="ECO:0000256" key="10">
    <source>
        <dbReference type="ARBA" id="ARBA00023242"/>
    </source>
</evidence>
<dbReference type="Pfam" id="PF04983">
    <property type="entry name" value="RNA_pol_Rpb1_3"/>
    <property type="match status" value="1"/>
</dbReference>